<dbReference type="EMBL" id="JAUSUD010000001">
    <property type="protein sequence ID" value="MDQ0229152.1"/>
    <property type="molecule type" value="Genomic_DNA"/>
</dbReference>
<feature type="transmembrane region" description="Helical" evidence="1">
    <location>
        <begin position="12"/>
        <end position="34"/>
    </location>
</feature>
<keyword evidence="3" id="KW-1185">Reference proteome</keyword>
<gene>
    <name evidence="2" type="ORF">J2S19_000402</name>
</gene>
<evidence type="ECO:0000256" key="1">
    <source>
        <dbReference type="SAM" id="Phobius"/>
    </source>
</evidence>
<keyword evidence="1" id="KW-1133">Transmembrane helix</keyword>
<protein>
    <recommendedName>
        <fullName evidence="4">DUF4260 family protein</fullName>
    </recommendedName>
</protein>
<accession>A0ABT9ZA91</accession>
<proteinExistence type="predicted"/>
<keyword evidence="1" id="KW-0812">Transmembrane</keyword>
<sequence length="114" mass="13438">MKQVVRIENGIAFVLSFYLFTLLDFPVWLFFLLLMIPDITMVGYAFNNKIGAKVYNFGHSLVVPLLLTIGYFFYLNEYLLLTIIIWVAHIFMDRFLGFGLKYEDSFKSTHIHRL</sequence>
<name>A0ABT9ZA91_9BACI</name>
<dbReference type="Proteomes" id="UP001234495">
    <property type="component" value="Unassembled WGS sequence"/>
</dbReference>
<evidence type="ECO:0000313" key="2">
    <source>
        <dbReference type="EMBL" id="MDQ0229152.1"/>
    </source>
</evidence>
<dbReference type="Pfam" id="PF14079">
    <property type="entry name" value="DUF4260"/>
    <property type="match status" value="1"/>
</dbReference>
<comment type="caution">
    <text evidence="2">The sequence shown here is derived from an EMBL/GenBank/DDBJ whole genome shotgun (WGS) entry which is preliminary data.</text>
</comment>
<keyword evidence="1" id="KW-0472">Membrane</keyword>
<organism evidence="2 3">
    <name type="scientific">Metabacillus malikii</name>
    <dbReference type="NCBI Taxonomy" id="1504265"/>
    <lineage>
        <taxon>Bacteria</taxon>
        <taxon>Bacillati</taxon>
        <taxon>Bacillota</taxon>
        <taxon>Bacilli</taxon>
        <taxon>Bacillales</taxon>
        <taxon>Bacillaceae</taxon>
        <taxon>Metabacillus</taxon>
    </lineage>
</organism>
<evidence type="ECO:0008006" key="4">
    <source>
        <dbReference type="Google" id="ProtNLM"/>
    </source>
</evidence>
<evidence type="ECO:0000313" key="3">
    <source>
        <dbReference type="Proteomes" id="UP001234495"/>
    </source>
</evidence>
<dbReference type="InterPro" id="IPR025356">
    <property type="entry name" value="DUF4260"/>
</dbReference>
<reference evidence="2 3" key="1">
    <citation type="submission" date="2023-07" db="EMBL/GenBank/DDBJ databases">
        <title>Genomic Encyclopedia of Type Strains, Phase IV (KMG-IV): sequencing the most valuable type-strain genomes for metagenomic binning, comparative biology and taxonomic classification.</title>
        <authorList>
            <person name="Goeker M."/>
        </authorList>
    </citation>
    <scope>NUCLEOTIDE SEQUENCE [LARGE SCALE GENOMIC DNA]</scope>
    <source>
        <strain evidence="2 3">DSM 29005</strain>
    </source>
</reference>